<dbReference type="RefSeq" id="WP_092387465.1">
    <property type="nucleotide sequence ID" value="NZ_LT629787.1"/>
</dbReference>
<evidence type="ECO:0000256" key="8">
    <source>
        <dbReference type="SAM" id="Phobius"/>
    </source>
</evidence>
<evidence type="ECO:0000256" key="3">
    <source>
        <dbReference type="ARBA" id="ARBA00022448"/>
    </source>
</evidence>
<keyword evidence="7 8" id="KW-0472">Membrane</keyword>
<evidence type="ECO:0000313" key="10">
    <source>
        <dbReference type="EMBL" id="SDU23157.1"/>
    </source>
</evidence>
<evidence type="ECO:0000256" key="1">
    <source>
        <dbReference type="ARBA" id="ARBA00004651"/>
    </source>
</evidence>
<dbReference type="AlphaFoldDB" id="A0A1H2GU03"/>
<keyword evidence="3" id="KW-0813">Transport</keyword>
<dbReference type="OrthoDB" id="266913at2"/>
<feature type="transmembrane region" description="Helical" evidence="8">
    <location>
        <begin position="188"/>
        <end position="208"/>
    </location>
</feature>
<sequence>MTAFIAALRKELRLLLRDWHALLLLFLMPSAFVIIMSLALADSFGDGQQLQLKGYLVSPDTSSAASDDFLATLRTSGLFDLESATLSAPLRLSGRSFVLRVHDDFATSLDTPGASGLSLGFAAEMGARERELIRAAVQQAFARYYTHLIAYELGYDDDYAREELLREGFISDLPGTSADSPNAVQQNVSGWLIFAMFIIAIPLSTTVIQERSERTLMRLQTLGASLTSIYLAKLLPYGIVNVLQLMLMLALGAWLLPLLGARGLSLQVNLPALLLMGLATSFAALCMASLVATAARTVEQATVFSGGLNILLAAISGIMIPTFIMPPAMQTIAALSPMNWALEGFLEVLVRQGAPGDIAHTCFRLFLFGLLIGTLAAFLLKRNNHHG</sequence>
<feature type="transmembrane region" description="Helical" evidence="8">
    <location>
        <begin position="268"/>
        <end position="291"/>
    </location>
</feature>
<dbReference type="InterPro" id="IPR051449">
    <property type="entry name" value="ABC-2_transporter_component"/>
</dbReference>
<feature type="transmembrane region" description="Helical" evidence="8">
    <location>
        <begin position="234"/>
        <end position="256"/>
    </location>
</feature>
<evidence type="ECO:0000256" key="4">
    <source>
        <dbReference type="ARBA" id="ARBA00022475"/>
    </source>
</evidence>
<dbReference type="InterPro" id="IPR013525">
    <property type="entry name" value="ABC2_TM"/>
</dbReference>
<evidence type="ECO:0000256" key="2">
    <source>
        <dbReference type="ARBA" id="ARBA00007783"/>
    </source>
</evidence>
<dbReference type="STRING" id="1434072.SAMN05216210_2552"/>
<name>A0A1H2GU03_9GAMM</name>
<reference evidence="11" key="1">
    <citation type="submission" date="2016-10" db="EMBL/GenBank/DDBJ databases">
        <authorList>
            <person name="Varghese N."/>
            <person name="Submissions S."/>
        </authorList>
    </citation>
    <scope>NUCLEOTIDE SEQUENCE [LARGE SCALE GENOMIC DNA]</scope>
    <source>
        <strain evidence="11">CECT 8338</strain>
    </source>
</reference>
<accession>A0A1H2GU03</accession>
<dbReference type="GO" id="GO:0140359">
    <property type="term" value="F:ABC-type transporter activity"/>
    <property type="evidence" value="ECO:0007669"/>
    <property type="project" value="InterPro"/>
</dbReference>
<evidence type="ECO:0000256" key="5">
    <source>
        <dbReference type="ARBA" id="ARBA00022692"/>
    </source>
</evidence>
<protein>
    <submittedName>
        <fullName evidence="10">ABC-2 type transport system permease protein</fullName>
    </submittedName>
</protein>
<keyword evidence="4" id="KW-1003">Cell membrane</keyword>
<dbReference type="Pfam" id="PF12698">
    <property type="entry name" value="ABC2_membrane_3"/>
    <property type="match status" value="1"/>
</dbReference>
<dbReference type="GO" id="GO:0005886">
    <property type="term" value="C:plasma membrane"/>
    <property type="evidence" value="ECO:0007669"/>
    <property type="project" value="UniProtKB-SubCell"/>
</dbReference>
<feature type="transmembrane region" description="Helical" evidence="8">
    <location>
        <begin position="358"/>
        <end position="380"/>
    </location>
</feature>
<dbReference type="EMBL" id="LT629787">
    <property type="protein sequence ID" value="SDU23157.1"/>
    <property type="molecule type" value="Genomic_DNA"/>
</dbReference>
<organism evidence="10 11">
    <name type="scientific">Halopseudomonas salegens</name>
    <dbReference type="NCBI Taxonomy" id="1434072"/>
    <lineage>
        <taxon>Bacteria</taxon>
        <taxon>Pseudomonadati</taxon>
        <taxon>Pseudomonadota</taxon>
        <taxon>Gammaproteobacteria</taxon>
        <taxon>Pseudomonadales</taxon>
        <taxon>Pseudomonadaceae</taxon>
        <taxon>Halopseudomonas</taxon>
    </lineage>
</organism>
<comment type="subcellular location">
    <subcellularLocation>
        <location evidence="1">Cell membrane</location>
        <topology evidence="1">Multi-pass membrane protein</topology>
    </subcellularLocation>
</comment>
<evidence type="ECO:0000256" key="7">
    <source>
        <dbReference type="ARBA" id="ARBA00023136"/>
    </source>
</evidence>
<comment type="similarity">
    <text evidence="2">Belongs to the ABC-2 integral membrane protein family.</text>
</comment>
<keyword evidence="6 8" id="KW-1133">Transmembrane helix</keyword>
<evidence type="ECO:0000259" key="9">
    <source>
        <dbReference type="PROSITE" id="PS51012"/>
    </source>
</evidence>
<feature type="transmembrane region" description="Helical" evidence="8">
    <location>
        <begin position="303"/>
        <end position="324"/>
    </location>
</feature>
<evidence type="ECO:0000313" key="11">
    <source>
        <dbReference type="Proteomes" id="UP000243924"/>
    </source>
</evidence>
<dbReference type="InterPro" id="IPR047817">
    <property type="entry name" value="ABC2_TM_bact-type"/>
</dbReference>
<keyword evidence="11" id="KW-1185">Reference proteome</keyword>
<dbReference type="PANTHER" id="PTHR30294">
    <property type="entry name" value="MEMBRANE COMPONENT OF ABC TRANSPORTER YHHJ-RELATED"/>
    <property type="match status" value="1"/>
</dbReference>
<evidence type="ECO:0000256" key="6">
    <source>
        <dbReference type="ARBA" id="ARBA00022989"/>
    </source>
</evidence>
<dbReference type="PANTHER" id="PTHR30294:SF38">
    <property type="entry name" value="TRANSPORT PERMEASE PROTEIN"/>
    <property type="match status" value="1"/>
</dbReference>
<dbReference type="PROSITE" id="PS51012">
    <property type="entry name" value="ABC_TM2"/>
    <property type="match status" value="1"/>
</dbReference>
<gene>
    <name evidence="10" type="ORF">SAMN05216210_2552</name>
</gene>
<feature type="domain" description="ABC transmembrane type-2" evidence="9">
    <location>
        <begin position="153"/>
        <end position="383"/>
    </location>
</feature>
<dbReference type="Proteomes" id="UP000243924">
    <property type="component" value="Chromosome I"/>
</dbReference>
<keyword evidence="5 8" id="KW-0812">Transmembrane</keyword>
<feature type="transmembrane region" description="Helical" evidence="8">
    <location>
        <begin position="21"/>
        <end position="41"/>
    </location>
</feature>
<proteinExistence type="inferred from homology"/>